<evidence type="ECO:0000259" key="4">
    <source>
        <dbReference type="SMART" id="SM00822"/>
    </source>
</evidence>
<proteinExistence type="inferred from homology"/>
<protein>
    <submittedName>
        <fullName evidence="5">NAD(P)-dependent dehydrogenase (Short-subunit alcohol dehydrogenase family)</fullName>
    </submittedName>
</protein>
<reference evidence="5 6" key="1">
    <citation type="submission" date="2020-08" db="EMBL/GenBank/DDBJ databases">
        <title>Sequencing the genomes of 1000 actinobacteria strains.</title>
        <authorList>
            <person name="Klenk H.-P."/>
        </authorList>
    </citation>
    <scope>NUCLEOTIDE SEQUENCE [LARGE SCALE GENOMIC DNA]</scope>
    <source>
        <strain evidence="5 6">DSM 45584</strain>
    </source>
</reference>
<dbReference type="PRINTS" id="PR00081">
    <property type="entry name" value="GDHRDH"/>
</dbReference>
<comment type="caution">
    <text evidence="5">The sequence shown here is derived from an EMBL/GenBank/DDBJ whole genome shotgun (WGS) entry which is preliminary data.</text>
</comment>
<dbReference type="Proteomes" id="UP000584374">
    <property type="component" value="Unassembled WGS sequence"/>
</dbReference>
<evidence type="ECO:0000256" key="3">
    <source>
        <dbReference type="ARBA" id="ARBA00023027"/>
    </source>
</evidence>
<dbReference type="InterPro" id="IPR057326">
    <property type="entry name" value="KR_dom"/>
</dbReference>
<dbReference type="CDD" id="cd05233">
    <property type="entry name" value="SDR_c"/>
    <property type="match status" value="1"/>
</dbReference>
<keyword evidence="6" id="KW-1185">Reference proteome</keyword>
<dbReference type="GO" id="GO:0016491">
    <property type="term" value="F:oxidoreductase activity"/>
    <property type="evidence" value="ECO:0007669"/>
    <property type="project" value="UniProtKB-KW"/>
</dbReference>
<dbReference type="PRINTS" id="PR00080">
    <property type="entry name" value="SDRFAMILY"/>
</dbReference>
<keyword evidence="2" id="KW-0560">Oxidoreductase</keyword>
<keyword evidence="3" id="KW-0520">NAD</keyword>
<dbReference type="PROSITE" id="PS00061">
    <property type="entry name" value="ADH_SHORT"/>
    <property type="match status" value="1"/>
</dbReference>
<evidence type="ECO:0000313" key="6">
    <source>
        <dbReference type="Proteomes" id="UP000584374"/>
    </source>
</evidence>
<evidence type="ECO:0000313" key="5">
    <source>
        <dbReference type="EMBL" id="MBB5158862.1"/>
    </source>
</evidence>
<dbReference type="SMART" id="SM00822">
    <property type="entry name" value="PKS_KR"/>
    <property type="match status" value="1"/>
</dbReference>
<dbReference type="EMBL" id="JACHIW010000002">
    <property type="protein sequence ID" value="MBB5158862.1"/>
    <property type="molecule type" value="Genomic_DNA"/>
</dbReference>
<dbReference type="FunFam" id="3.40.50.720:FF:000084">
    <property type="entry name" value="Short-chain dehydrogenase reductase"/>
    <property type="match status" value="1"/>
</dbReference>
<dbReference type="InterPro" id="IPR002347">
    <property type="entry name" value="SDR_fam"/>
</dbReference>
<dbReference type="RefSeq" id="WP_184730899.1">
    <property type="nucleotide sequence ID" value="NZ_JACHIW010000002.1"/>
</dbReference>
<sequence>MNTAALNAKTVLLTGAAGDIGAAYTTAFAALGAHVIAADLPRFTDTGTRLAEQATSAGPGSAVFVPCDITSDDDLHAAVELGTERFGGVDVLVNNAAIYQGLGAKRGLSELTNDDWDTVLRVNVRGSWQAIRAVVPVMRERGGGRIVNIASVVSRTGAAGFAHYVASKAAVEGLTRAAARELGQVGITVNAVSPGLVDDAATRAINDETYVAQMARTRSLPRSMCPEDLVGAVLWLSGPESAFITGQTLVVDGGGVFV</sequence>
<evidence type="ECO:0000256" key="1">
    <source>
        <dbReference type="ARBA" id="ARBA00006484"/>
    </source>
</evidence>
<gene>
    <name evidence="5" type="ORF">BJ970_006461</name>
</gene>
<dbReference type="InterPro" id="IPR036291">
    <property type="entry name" value="NAD(P)-bd_dom_sf"/>
</dbReference>
<dbReference type="PANTHER" id="PTHR24321">
    <property type="entry name" value="DEHYDROGENASES, SHORT CHAIN"/>
    <property type="match status" value="1"/>
</dbReference>
<dbReference type="SUPFAM" id="SSF51735">
    <property type="entry name" value="NAD(P)-binding Rossmann-fold domains"/>
    <property type="match status" value="1"/>
</dbReference>
<organism evidence="5 6">
    <name type="scientific">Saccharopolyspora phatthalungensis</name>
    <dbReference type="NCBI Taxonomy" id="664693"/>
    <lineage>
        <taxon>Bacteria</taxon>
        <taxon>Bacillati</taxon>
        <taxon>Actinomycetota</taxon>
        <taxon>Actinomycetes</taxon>
        <taxon>Pseudonocardiales</taxon>
        <taxon>Pseudonocardiaceae</taxon>
        <taxon>Saccharopolyspora</taxon>
    </lineage>
</organism>
<comment type="similarity">
    <text evidence="1">Belongs to the short-chain dehydrogenases/reductases (SDR) family.</text>
</comment>
<dbReference type="Pfam" id="PF13561">
    <property type="entry name" value="adh_short_C2"/>
    <property type="match status" value="1"/>
</dbReference>
<accession>A0A840Q8K7</accession>
<feature type="domain" description="Ketoreductase" evidence="4">
    <location>
        <begin position="9"/>
        <end position="200"/>
    </location>
</feature>
<evidence type="ECO:0000256" key="2">
    <source>
        <dbReference type="ARBA" id="ARBA00023002"/>
    </source>
</evidence>
<dbReference type="Gene3D" id="3.40.50.720">
    <property type="entry name" value="NAD(P)-binding Rossmann-like Domain"/>
    <property type="match status" value="1"/>
</dbReference>
<dbReference type="AlphaFoldDB" id="A0A840Q8K7"/>
<dbReference type="PANTHER" id="PTHR24321:SF8">
    <property type="entry name" value="ESTRADIOL 17-BETA-DEHYDROGENASE 8-RELATED"/>
    <property type="match status" value="1"/>
</dbReference>
<dbReference type="InterPro" id="IPR020904">
    <property type="entry name" value="Sc_DH/Rdtase_CS"/>
</dbReference>
<name>A0A840Q8K7_9PSEU</name>